<dbReference type="GO" id="GO:0032259">
    <property type="term" value="P:methylation"/>
    <property type="evidence" value="ECO:0007669"/>
    <property type="project" value="UniProtKB-KW"/>
</dbReference>
<dbReference type="Proteomes" id="UP001364472">
    <property type="component" value="Unassembled WGS sequence"/>
</dbReference>
<dbReference type="PANTHER" id="PTHR43861">
    <property type="entry name" value="TRANS-ACONITATE 2-METHYLTRANSFERASE-RELATED"/>
    <property type="match status" value="1"/>
</dbReference>
<accession>A0AAW9R3G4</accession>
<dbReference type="SUPFAM" id="SSF53335">
    <property type="entry name" value="S-adenosyl-L-methionine-dependent methyltransferases"/>
    <property type="match status" value="1"/>
</dbReference>
<reference evidence="2 3" key="1">
    <citation type="journal article" date="2016" name="Antonie Van Leeuwenhoek">
        <title>Denitratimonas tolerans gen. nov., sp. nov., a denitrifying bacterium isolated from a bioreactor for tannery wastewater treatment.</title>
        <authorList>
            <person name="Han S.I."/>
            <person name="Kim J.O."/>
            <person name="Lee Y.R."/>
            <person name="Ekpeghere K.I."/>
            <person name="Koh S.C."/>
            <person name="Whang K.S."/>
        </authorList>
    </citation>
    <scope>NUCLEOTIDE SEQUENCE [LARGE SCALE GENOMIC DNA]</scope>
    <source>
        <strain evidence="2 3">KACC 17565</strain>
    </source>
</reference>
<name>A0AAW9R3G4_9GAMM</name>
<dbReference type="EC" id="2.1.-.-" evidence="2"/>
<dbReference type="EMBL" id="JBBDHC010000003">
    <property type="protein sequence ID" value="MEJ1248758.1"/>
    <property type="molecule type" value="Genomic_DNA"/>
</dbReference>
<dbReference type="RefSeq" id="WP_337334471.1">
    <property type="nucleotide sequence ID" value="NZ_JBBDHC010000003.1"/>
</dbReference>
<keyword evidence="2" id="KW-0808">Transferase</keyword>
<sequence length="396" mass="43669">MSANSEQAVGKQVSTESAEELFDRARALFASSDLVNLVSHAAYHCAGLPEGSRTAVNTEVDENDQMFLHSLLEHKDPGAALAQYYSIGIQQHALMSQLIKAIKTGEEKLRVLDFACGHGRALRFAVLNRSDIDLHASEIQEDALDFISRRLGVPVMKSAIHPADFHCEETFDLIWVASLFSHLPGALFEPWLAKLLSMLSPRGILCFSTKPMADAAATTGEGLEYAGTSELTPLSSEHYGTTHVTRDHVERMVARLDTRVRTVCLERCLAHEQDLYLSSRSQVIDLHSLGRSLTRGTWGWLDIKSVDEAGRLMLEGWALSLDKNFPLKGVRVWIDDFEFLIEPDIERGDVVDAIGAGVSRDCGWRYESDRPVSAGSRLAVTAESGAYTHVVYVGVV</sequence>
<protein>
    <submittedName>
        <fullName evidence="2">Class I SAM-dependent methyltransferase</fullName>
        <ecNumber evidence="2">2.1.-.-</ecNumber>
    </submittedName>
</protein>
<comment type="caution">
    <text evidence="2">The sequence shown here is derived from an EMBL/GenBank/DDBJ whole genome shotgun (WGS) entry which is preliminary data.</text>
</comment>
<feature type="domain" description="Methyltransferase type 12" evidence="1">
    <location>
        <begin position="112"/>
        <end position="205"/>
    </location>
</feature>
<evidence type="ECO:0000259" key="1">
    <source>
        <dbReference type="Pfam" id="PF08242"/>
    </source>
</evidence>
<dbReference type="AlphaFoldDB" id="A0AAW9R3G4"/>
<evidence type="ECO:0000313" key="2">
    <source>
        <dbReference type="EMBL" id="MEJ1248758.1"/>
    </source>
</evidence>
<proteinExistence type="predicted"/>
<keyword evidence="3" id="KW-1185">Reference proteome</keyword>
<dbReference type="Pfam" id="PF08242">
    <property type="entry name" value="Methyltransf_12"/>
    <property type="match status" value="1"/>
</dbReference>
<dbReference type="Gene3D" id="3.40.50.150">
    <property type="entry name" value="Vaccinia Virus protein VP39"/>
    <property type="match status" value="1"/>
</dbReference>
<dbReference type="GO" id="GO:0008168">
    <property type="term" value="F:methyltransferase activity"/>
    <property type="evidence" value="ECO:0007669"/>
    <property type="project" value="UniProtKB-KW"/>
</dbReference>
<dbReference type="InterPro" id="IPR013217">
    <property type="entry name" value="Methyltransf_12"/>
</dbReference>
<dbReference type="CDD" id="cd02440">
    <property type="entry name" value="AdoMet_MTases"/>
    <property type="match status" value="1"/>
</dbReference>
<organism evidence="2 3">
    <name type="scientific">Denitratimonas tolerans</name>
    <dbReference type="NCBI Taxonomy" id="1338420"/>
    <lineage>
        <taxon>Bacteria</taxon>
        <taxon>Pseudomonadati</taxon>
        <taxon>Pseudomonadota</taxon>
        <taxon>Gammaproteobacteria</taxon>
        <taxon>Lysobacterales</taxon>
        <taxon>Lysobacteraceae</taxon>
        <taxon>Denitratimonas</taxon>
    </lineage>
</organism>
<evidence type="ECO:0000313" key="3">
    <source>
        <dbReference type="Proteomes" id="UP001364472"/>
    </source>
</evidence>
<dbReference type="InterPro" id="IPR029063">
    <property type="entry name" value="SAM-dependent_MTases_sf"/>
</dbReference>
<keyword evidence="2" id="KW-0489">Methyltransferase</keyword>
<gene>
    <name evidence="2" type="ORF">WB794_03580</name>
</gene>